<evidence type="ECO:0000256" key="2">
    <source>
        <dbReference type="ARBA" id="ARBA00022803"/>
    </source>
</evidence>
<keyword evidence="1" id="KW-0677">Repeat</keyword>
<name>A0A4Y7RKM6_9FIRM</name>
<keyword evidence="5" id="KW-1185">Reference proteome</keyword>
<evidence type="ECO:0000256" key="1">
    <source>
        <dbReference type="ARBA" id="ARBA00022737"/>
    </source>
</evidence>
<dbReference type="PROSITE" id="PS50005">
    <property type="entry name" value="TPR"/>
    <property type="match status" value="1"/>
</dbReference>
<dbReference type="SUPFAM" id="SSF48452">
    <property type="entry name" value="TPR-like"/>
    <property type="match status" value="1"/>
</dbReference>
<accession>A0A4Y7RKM6</accession>
<proteinExistence type="predicted"/>
<dbReference type="InterPro" id="IPR011990">
    <property type="entry name" value="TPR-like_helical_dom_sf"/>
</dbReference>
<dbReference type="EMBL" id="QFFZ01000049">
    <property type="protein sequence ID" value="TEB09403.1"/>
    <property type="molecule type" value="Genomic_DNA"/>
</dbReference>
<keyword evidence="2 3" id="KW-0802">TPR repeat</keyword>
<evidence type="ECO:0000256" key="3">
    <source>
        <dbReference type="PROSITE-ProRule" id="PRU00339"/>
    </source>
</evidence>
<dbReference type="PANTHER" id="PTHR12558">
    <property type="entry name" value="CELL DIVISION CYCLE 16,23,27"/>
    <property type="match status" value="1"/>
</dbReference>
<dbReference type="Gene3D" id="1.25.40.10">
    <property type="entry name" value="Tetratricopeptide repeat domain"/>
    <property type="match status" value="3"/>
</dbReference>
<sequence>MEDAIRLYYKGEIFEAEKILEGIIAEEPDNINAQIRLAAIKMELRDFAAAGRIYLGLYAFYEQAGNYEECLGFLEKALPCLSQAEITPLRGRCLFHLGRYQEALSDLIVSPPERGNLFYTGKCFFFLGQYNNALRLFREVFNNASDKGELLRSHYWIGRCLYSLGEVEDAVSCFEAYIAACPKEKQVYLDLAMCCLDAGLLEKANSYLMKFKKFGGSEDVTNLYLGIICYKQGDYRKSLDWLDKTTLAAQSLHWKGLACYELARYEDALDNFTAAVKYEAKPLYLKMMGNANLKLSRFFEAKICYEKALALDPSDEDTERLLSLSDHLLKTEAPFKR</sequence>
<evidence type="ECO:0000313" key="4">
    <source>
        <dbReference type="EMBL" id="TEB09403.1"/>
    </source>
</evidence>
<organism evidence="4 5">
    <name type="scientific">Pelotomaculum propionicicum</name>
    <dbReference type="NCBI Taxonomy" id="258475"/>
    <lineage>
        <taxon>Bacteria</taxon>
        <taxon>Bacillati</taxon>
        <taxon>Bacillota</taxon>
        <taxon>Clostridia</taxon>
        <taxon>Eubacteriales</taxon>
        <taxon>Desulfotomaculaceae</taxon>
        <taxon>Pelotomaculum</taxon>
    </lineage>
</organism>
<comment type="caution">
    <text evidence="4">The sequence shown here is derived from an EMBL/GenBank/DDBJ whole genome shotgun (WGS) entry which is preliminary data.</text>
</comment>
<reference evidence="4 5" key="1">
    <citation type="journal article" date="2018" name="Environ. Microbiol.">
        <title>Novel energy conservation strategies and behaviour of Pelotomaculum schinkii driving syntrophic propionate catabolism.</title>
        <authorList>
            <person name="Hidalgo-Ahumada C.A.P."/>
            <person name="Nobu M.K."/>
            <person name="Narihiro T."/>
            <person name="Tamaki H."/>
            <person name="Liu W.T."/>
            <person name="Kamagata Y."/>
            <person name="Stams A.J.M."/>
            <person name="Imachi H."/>
            <person name="Sousa D.Z."/>
        </authorList>
    </citation>
    <scope>NUCLEOTIDE SEQUENCE [LARGE SCALE GENOMIC DNA]</scope>
    <source>
        <strain evidence="4 5">MGP</strain>
    </source>
</reference>
<dbReference type="PANTHER" id="PTHR12558:SF13">
    <property type="entry name" value="CELL DIVISION CYCLE PROTEIN 27 HOMOLOG"/>
    <property type="match status" value="1"/>
</dbReference>
<dbReference type="InterPro" id="IPR019734">
    <property type="entry name" value="TPR_rpt"/>
</dbReference>
<feature type="repeat" description="TPR" evidence="3">
    <location>
        <begin position="282"/>
        <end position="315"/>
    </location>
</feature>
<dbReference type="OrthoDB" id="1721581at2"/>
<protein>
    <recommendedName>
        <fullName evidence="6">Lipopolysaccharide assembly protein B</fullName>
    </recommendedName>
</protein>
<dbReference type="Pfam" id="PF12895">
    <property type="entry name" value="ANAPC3"/>
    <property type="match status" value="1"/>
</dbReference>
<dbReference type="InterPro" id="IPR013105">
    <property type="entry name" value="TPR_2"/>
</dbReference>
<evidence type="ECO:0008006" key="6">
    <source>
        <dbReference type="Google" id="ProtNLM"/>
    </source>
</evidence>
<dbReference type="Proteomes" id="UP000297597">
    <property type="component" value="Unassembled WGS sequence"/>
</dbReference>
<dbReference type="Pfam" id="PF07719">
    <property type="entry name" value="TPR_2"/>
    <property type="match status" value="1"/>
</dbReference>
<dbReference type="SMART" id="SM00028">
    <property type="entry name" value="TPR"/>
    <property type="match status" value="4"/>
</dbReference>
<evidence type="ECO:0000313" key="5">
    <source>
        <dbReference type="Proteomes" id="UP000297597"/>
    </source>
</evidence>
<dbReference type="AlphaFoldDB" id="A0A4Y7RKM6"/>
<gene>
    <name evidence="4" type="ORF">Pmgp_03174</name>
</gene>
<dbReference type="RefSeq" id="WP_134215096.1">
    <property type="nucleotide sequence ID" value="NZ_QFFZ01000049.1"/>
</dbReference>